<dbReference type="Pfam" id="PF25545">
    <property type="entry name" value="DUF7924"/>
    <property type="match status" value="1"/>
</dbReference>
<evidence type="ECO:0000259" key="2">
    <source>
        <dbReference type="Pfam" id="PF25545"/>
    </source>
</evidence>
<feature type="domain" description="DUF7924" evidence="2">
    <location>
        <begin position="259"/>
        <end position="388"/>
    </location>
</feature>
<organism evidence="3 4">
    <name type="scientific">Moelleriella libera RCEF 2490</name>
    <dbReference type="NCBI Taxonomy" id="1081109"/>
    <lineage>
        <taxon>Eukaryota</taxon>
        <taxon>Fungi</taxon>
        <taxon>Dikarya</taxon>
        <taxon>Ascomycota</taxon>
        <taxon>Pezizomycotina</taxon>
        <taxon>Sordariomycetes</taxon>
        <taxon>Hypocreomycetidae</taxon>
        <taxon>Hypocreales</taxon>
        <taxon>Clavicipitaceae</taxon>
        <taxon>Moelleriella</taxon>
    </lineage>
</organism>
<dbReference type="STRING" id="1081109.A0A167ZPT7"/>
<evidence type="ECO:0000256" key="1">
    <source>
        <dbReference type="SAM" id="MobiDB-lite"/>
    </source>
</evidence>
<evidence type="ECO:0000313" key="4">
    <source>
        <dbReference type="Proteomes" id="UP000078544"/>
    </source>
</evidence>
<feature type="region of interest" description="Disordered" evidence="1">
    <location>
        <begin position="65"/>
        <end position="116"/>
    </location>
</feature>
<proteinExistence type="predicted"/>
<feature type="region of interest" description="Disordered" evidence="1">
    <location>
        <begin position="18"/>
        <end position="44"/>
    </location>
</feature>
<dbReference type="OrthoDB" id="5424149at2759"/>
<gene>
    <name evidence="3" type="ORF">AAL_05984</name>
</gene>
<feature type="compositionally biased region" description="Basic and acidic residues" evidence="1">
    <location>
        <begin position="91"/>
        <end position="104"/>
    </location>
</feature>
<keyword evidence="4" id="KW-1185">Reference proteome</keyword>
<feature type="region of interest" description="Disordered" evidence="1">
    <location>
        <begin position="433"/>
        <end position="532"/>
    </location>
</feature>
<feature type="compositionally biased region" description="Polar residues" evidence="1">
    <location>
        <begin position="65"/>
        <end position="75"/>
    </location>
</feature>
<dbReference type="InterPro" id="IPR057684">
    <property type="entry name" value="DUF7924"/>
</dbReference>
<feature type="compositionally biased region" description="Low complexity" evidence="1">
    <location>
        <begin position="483"/>
        <end position="496"/>
    </location>
</feature>
<accession>A0A167ZPT7</accession>
<dbReference type="Proteomes" id="UP000078544">
    <property type="component" value="Unassembled WGS sequence"/>
</dbReference>
<feature type="compositionally biased region" description="Low complexity" evidence="1">
    <location>
        <begin position="148"/>
        <end position="165"/>
    </location>
</feature>
<protein>
    <recommendedName>
        <fullName evidence="2">DUF7924 domain-containing protein</fullName>
    </recommendedName>
</protein>
<dbReference type="EMBL" id="AZGY01000014">
    <property type="protein sequence ID" value="KZZ92952.1"/>
    <property type="molecule type" value="Genomic_DNA"/>
</dbReference>
<evidence type="ECO:0000313" key="3">
    <source>
        <dbReference type="EMBL" id="KZZ92952.1"/>
    </source>
</evidence>
<reference evidence="3 4" key="1">
    <citation type="journal article" date="2016" name="Genome Biol. Evol.">
        <title>Divergent and convergent evolution of fungal pathogenicity.</title>
        <authorList>
            <person name="Shang Y."/>
            <person name="Xiao G."/>
            <person name="Zheng P."/>
            <person name="Cen K."/>
            <person name="Zhan S."/>
            <person name="Wang C."/>
        </authorList>
    </citation>
    <scope>NUCLEOTIDE SEQUENCE [LARGE SCALE GENOMIC DNA]</scope>
    <source>
        <strain evidence="3 4">RCEF 2490</strain>
    </source>
</reference>
<sequence>MSTDASAPLLQKMSICADDSGLGSCRDVAEEPRAGRSSSADAKRRLDATFGTAASYFEDIQQLTETNLPFQQRSGSEPKRRYRDSYSPPGKELDHGYSRADRATGCDGEGPLRPASLTRNNLALFDNLAKKRTTSHAARSTFPEFSRPESPQSWAPSSSKSFSSTSSTFADQVYKNGILHPRHSKPPSNLQFIRERLNVPRVTASPSGSVYERYVNDVEVAPNEATMAFKVGGKLLKEPHDSSYHQVFNQEFTGFPREVGFNDGVSAPQPDFVEGLRKREFSPVPVDALYEDDPSSLALPHLAGEWKGRGKSMDEARLQSAFTGAALVYARKQALAQIGTSDPPGHSEVMTFTTDGTNVNMFAHYATSSEDGMLKYHQYPIQSTNLVASHQGLKDGRRGLRNGQDYAREQSYILKNQLQAHWRQYHDLSDSVTEGRAESLPDLEPPKPSTRCNREVEVAPEIVVEPREQAPPILPKSHRASEPAATASPRSSFSRSHPPEDTNSHITYLQKRKAPFTEISASRSPKTRKESP</sequence>
<dbReference type="AlphaFoldDB" id="A0A167ZPT7"/>
<comment type="caution">
    <text evidence="3">The sequence shown here is derived from an EMBL/GenBank/DDBJ whole genome shotgun (WGS) entry which is preliminary data.</text>
</comment>
<feature type="region of interest" description="Disordered" evidence="1">
    <location>
        <begin position="133"/>
        <end position="165"/>
    </location>
</feature>
<name>A0A167ZPT7_9HYPO</name>